<evidence type="ECO:0000313" key="3">
    <source>
        <dbReference type="Proteomes" id="UP000256690"/>
    </source>
</evidence>
<dbReference type="Proteomes" id="UP000256690">
    <property type="component" value="Unassembled WGS sequence"/>
</dbReference>
<dbReference type="PANTHER" id="PTHR11365:SF2">
    <property type="entry name" value="5-OXOPROLINASE"/>
    <property type="match status" value="1"/>
</dbReference>
<dbReference type="EMBL" id="PVWQ01000019">
    <property type="protein sequence ID" value="RDW59299.1"/>
    <property type="molecule type" value="Genomic_DNA"/>
</dbReference>
<dbReference type="InterPro" id="IPR045079">
    <property type="entry name" value="Oxoprolinase-like"/>
</dbReference>
<organism evidence="2 3">
    <name type="scientific">Aspergillus mulundensis</name>
    <dbReference type="NCBI Taxonomy" id="1810919"/>
    <lineage>
        <taxon>Eukaryota</taxon>
        <taxon>Fungi</taxon>
        <taxon>Dikarya</taxon>
        <taxon>Ascomycota</taxon>
        <taxon>Pezizomycotina</taxon>
        <taxon>Eurotiomycetes</taxon>
        <taxon>Eurotiomycetidae</taxon>
        <taxon>Eurotiales</taxon>
        <taxon>Aspergillaceae</taxon>
        <taxon>Aspergillus</taxon>
        <taxon>Aspergillus subgen. Nidulantes</taxon>
    </lineage>
</organism>
<evidence type="ECO:0000313" key="2">
    <source>
        <dbReference type="EMBL" id="RDW59299.1"/>
    </source>
</evidence>
<dbReference type="GO" id="GO:0006749">
    <property type="term" value="P:glutathione metabolic process"/>
    <property type="evidence" value="ECO:0007669"/>
    <property type="project" value="TreeGrafter"/>
</dbReference>
<dbReference type="GO" id="GO:0005829">
    <property type="term" value="C:cytosol"/>
    <property type="evidence" value="ECO:0007669"/>
    <property type="project" value="TreeGrafter"/>
</dbReference>
<dbReference type="AlphaFoldDB" id="A0A3D8QC00"/>
<dbReference type="OrthoDB" id="4526330at2759"/>
<sequence length="107" mass="11848">MAFRQFRNTCKTTPEGLRPAPEVRAVHGQLSDLPLQAVDYMDDRSKLCLQVKINREDGSATFNFTGTSREIYGSLNAQRVTLSAITYVLRSLVNSDIPLNQGCLVSA</sequence>
<dbReference type="STRING" id="1810919.A0A3D8QC00"/>
<proteinExistence type="predicted"/>
<feature type="domain" description="Hydantoinase B/oxoprolinase" evidence="1">
    <location>
        <begin position="23"/>
        <end position="104"/>
    </location>
</feature>
<dbReference type="GO" id="GO:0017168">
    <property type="term" value="F:5-oxoprolinase (ATP-hydrolyzing) activity"/>
    <property type="evidence" value="ECO:0007669"/>
    <property type="project" value="TreeGrafter"/>
</dbReference>
<dbReference type="InterPro" id="IPR003692">
    <property type="entry name" value="Hydantoinase_B"/>
</dbReference>
<name>A0A3D8QC00_9EURO</name>
<comment type="caution">
    <text evidence="2">The sequence shown here is derived from an EMBL/GenBank/DDBJ whole genome shotgun (WGS) entry which is preliminary data.</text>
</comment>
<dbReference type="GeneID" id="38121364"/>
<reference evidence="2 3" key="1">
    <citation type="journal article" date="2018" name="IMA Fungus">
        <title>IMA Genome-F 9: Draft genome sequence of Annulohypoxylon stygium, Aspergillus mulundensis, Berkeleyomyces basicola (syn. Thielaviopsis basicola), Ceratocystis smalleyi, two Cercospora beticola strains, Coleophoma cylindrospora, Fusarium fracticaudum, Phialophora cf. hyalina, and Morchella septimelata.</title>
        <authorList>
            <person name="Wingfield B.D."/>
            <person name="Bills G.F."/>
            <person name="Dong Y."/>
            <person name="Huang W."/>
            <person name="Nel W.J."/>
            <person name="Swalarsk-Parry B.S."/>
            <person name="Vaghefi N."/>
            <person name="Wilken P.M."/>
            <person name="An Z."/>
            <person name="de Beer Z.W."/>
            <person name="De Vos L."/>
            <person name="Chen L."/>
            <person name="Duong T.A."/>
            <person name="Gao Y."/>
            <person name="Hammerbacher A."/>
            <person name="Kikkert J.R."/>
            <person name="Li Y."/>
            <person name="Li H."/>
            <person name="Li K."/>
            <person name="Li Q."/>
            <person name="Liu X."/>
            <person name="Ma X."/>
            <person name="Naidoo K."/>
            <person name="Pethybridge S.J."/>
            <person name="Sun J."/>
            <person name="Steenkamp E.T."/>
            <person name="van der Nest M.A."/>
            <person name="van Wyk S."/>
            <person name="Wingfield M.J."/>
            <person name="Xiong C."/>
            <person name="Yue Q."/>
            <person name="Zhang X."/>
        </authorList>
    </citation>
    <scope>NUCLEOTIDE SEQUENCE [LARGE SCALE GENOMIC DNA]</scope>
    <source>
        <strain evidence="2 3">DSM 5745</strain>
    </source>
</reference>
<dbReference type="PANTHER" id="PTHR11365">
    <property type="entry name" value="5-OXOPROLINASE RELATED"/>
    <property type="match status" value="1"/>
</dbReference>
<accession>A0A3D8QC00</accession>
<protein>
    <recommendedName>
        <fullName evidence="1">Hydantoinase B/oxoprolinase domain-containing protein</fullName>
    </recommendedName>
</protein>
<gene>
    <name evidence="2" type="ORF">DSM5745_10994</name>
</gene>
<evidence type="ECO:0000259" key="1">
    <source>
        <dbReference type="Pfam" id="PF02538"/>
    </source>
</evidence>
<dbReference type="RefSeq" id="XP_026598333.1">
    <property type="nucleotide sequence ID" value="XM_026753010.1"/>
</dbReference>
<keyword evidence="3" id="KW-1185">Reference proteome</keyword>
<dbReference type="Pfam" id="PF02538">
    <property type="entry name" value="Hydantoinase_B"/>
    <property type="match status" value="1"/>
</dbReference>